<dbReference type="AlphaFoldDB" id="A0A9Q9B3A8"/>
<accession>A0A9Q9B3A8</accession>
<dbReference type="EMBL" id="CP099426">
    <property type="protein sequence ID" value="USW56758.1"/>
    <property type="molecule type" value="Genomic_DNA"/>
</dbReference>
<sequence>MADQDAFNLLSNAEVLAMLQARILSGRRATCPCTTDRKSLYSI</sequence>
<dbReference type="Proteomes" id="UP001056384">
    <property type="component" value="Chromosome 9"/>
</dbReference>
<keyword evidence="2" id="KW-1185">Reference proteome</keyword>
<evidence type="ECO:0000313" key="1">
    <source>
        <dbReference type="EMBL" id="USW56758.1"/>
    </source>
</evidence>
<name>A0A9Q9B3A8_9PEZI</name>
<reference evidence="1" key="1">
    <citation type="submission" date="2022-06" db="EMBL/GenBank/DDBJ databases">
        <title>Complete genome sequences of two strains of the flax pathogen Septoria linicola.</title>
        <authorList>
            <person name="Lapalu N."/>
            <person name="Simon A."/>
            <person name="Demenou B."/>
            <person name="Paumier D."/>
            <person name="Guillot M.-P."/>
            <person name="Gout L."/>
            <person name="Valade R."/>
        </authorList>
    </citation>
    <scope>NUCLEOTIDE SEQUENCE</scope>
    <source>
        <strain evidence="1">SE15195</strain>
    </source>
</reference>
<gene>
    <name evidence="1" type="ORF">Slin15195_G100770</name>
</gene>
<evidence type="ECO:0000313" key="2">
    <source>
        <dbReference type="Proteomes" id="UP001056384"/>
    </source>
</evidence>
<organism evidence="1 2">
    <name type="scientific">Septoria linicola</name>
    <dbReference type="NCBI Taxonomy" id="215465"/>
    <lineage>
        <taxon>Eukaryota</taxon>
        <taxon>Fungi</taxon>
        <taxon>Dikarya</taxon>
        <taxon>Ascomycota</taxon>
        <taxon>Pezizomycotina</taxon>
        <taxon>Dothideomycetes</taxon>
        <taxon>Dothideomycetidae</taxon>
        <taxon>Mycosphaerellales</taxon>
        <taxon>Mycosphaerellaceae</taxon>
        <taxon>Septoria</taxon>
    </lineage>
</organism>
<proteinExistence type="predicted"/>
<protein>
    <submittedName>
        <fullName evidence="1">Uncharacterized protein</fullName>
    </submittedName>
</protein>